<dbReference type="OrthoDB" id="3203373at2759"/>
<evidence type="ECO:0000313" key="1">
    <source>
        <dbReference type="EMBL" id="KZP15844.1"/>
    </source>
</evidence>
<evidence type="ECO:0000313" key="2">
    <source>
        <dbReference type="Proteomes" id="UP000076532"/>
    </source>
</evidence>
<dbReference type="EMBL" id="KV417600">
    <property type="protein sequence ID" value="KZP15844.1"/>
    <property type="molecule type" value="Genomic_DNA"/>
</dbReference>
<reference evidence="1 2" key="1">
    <citation type="journal article" date="2016" name="Mol. Biol. Evol.">
        <title>Comparative Genomics of Early-Diverging Mushroom-Forming Fungi Provides Insights into the Origins of Lignocellulose Decay Capabilities.</title>
        <authorList>
            <person name="Nagy L.G."/>
            <person name="Riley R."/>
            <person name="Tritt A."/>
            <person name="Adam C."/>
            <person name="Daum C."/>
            <person name="Floudas D."/>
            <person name="Sun H."/>
            <person name="Yadav J.S."/>
            <person name="Pangilinan J."/>
            <person name="Larsson K.H."/>
            <person name="Matsuura K."/>
            <person name="Barry K."/>
            <person name="Labutti K."/>
            <person name="Kuo R."/>
            <person name="Ohm R.A."/>
            <person name="Bhattacharya S.S."/>
            <person name="Shirouzu T."/>
            <person name="Yoshinaga Y."/>
            <person name="Martin F.M."/>
            <person name="Grigoriev I.V."/>
            <person name="Hibbett D.S."/>
        </authorList>
    </citation>
    <scope>NUCLEOTIDE SEQUENCE [LARGE SCALE GENOMIC DNA]</scope>
    <source>
        <strain evidence="1 2">CBS 109695</strain>
    </source>
</reference>
<dbReference type="Proteomes" id="UP000076532">
    <property type="component" value="Unassembled WGS sequence"/>
</dbReference>
<name>A0A166EK42_9AGAM</name>
<proteinExistence type="predicted"/>
<gene>
    <name evidence="1" type="ORF">FIBSPDRAFT_866742</name>
</gene>
<organism evidence="1 2">
    <name type="scientific">Athelia psychrophila</name>
    <dbReference type="NCBI Taxonomy" id="1759441"/>
    <lineage>
        <taxon>Eukaryota</taxon>
        <taxon>Fungi</taxon>
        <taxon>Dikarya</taxon>
        <taxon>Basidiomycota</taxon>
        <taxon>Agaricomycotina</taxon>
        <taxon>Agaricomycetes</taxon>
        <taxon>Agaricomycetidae</taxon>
        <taxon>Atheliales</taxon>
        <taxon>Atheliaceae</taxon>
        <taxon>Athelia</taxon>
    </lineage>
</organism>
<dbReference type="AlphaFoldDB" id="A0A166EK42"/>
<sequence length="198" mass="21995">MASRFPMVLPTLHFLRLDADGAAISDIMHSVQADSLIALSLGGWEVKAEAEESTVDDQRISQFPSLEHLILDKDMPGLDVFARSFPQIKRLTVGARCDLIHMCTDTQEDGRGGASCSDDWEQWPSLQVFAVAGFESASDLMGLPNIISKVKRGGHPIRKLMLPKKILDQAGVDDVVELRKLVEVEDFSIDWPNPFDQY</sequence>
<protein>
    <submittedName>
        <fullName evidence="1">Uncharacterized protein</fullName>
    </submittedName>
</protein>
<accession>A0A166EK42</accession>
<keyword evidence="2" id="KW-1185">Reference proteome</keyword>